<dbReference type="InterPro" id="IPR029211">
    <property type="entry name" value="PfEMP1_ATS"/>
</dbReference>
<name>A0A024WGE7_PLAFA</name>
<dbReference type="Pfam" id="PF18562">
    <property type="entry name" value="CIDR1_gamma"/>
    <property type="match status" value="1"/>
</dbReference>
<feature type="domain" description="Duffy-binding-like" evidence="7">
    <location>
        <begin position="851"/>
        <end position="992"/>
    </location>
</feature>
<feature type="domain" description="PfEMP1 CIDRalpha1" evidence="6">
    <location>
        <begin position="170"/>
        <end position="213"/>
    </location>
</feature>
<dbReference type="FunFam" id="1.20.58.830:FF:000001">
    <property type="entry name" value="Erythrocyte membrane protein 1, PfEMP1"/>
    <property type="match status" value="1"/>
</dbReference>
<feature type="compositionally biased region" description="Polar residues" evidence="1">
    <location>
        <begin position="1721"/>
        <end position="1734"/>
    </location>
</feature>
<dbReference type="InterPro" id="IPR042202">
    <property type="entry name" value="Duffy-ag-bd_sf"/>
</dbReference>
<dbReference type="InterPro" id="IPR004258">
    <property type="entry name" value="DBL"/>
</dbReference>
<dbReference type="InterPro" id="IPR049158">
    <property type="entry name" value="PfEMP1_CIDRalpha1_dom"/>
</dbReference>
<dbReference type="Gene3D" id="1.10.1900.40">
    <property type="entry name" value="Acidic terminal segments, variant surface antigen of PfEMP1"/>
    <property type="match status" value="2"/>
</dbReference>
<dbReference type="InterPro" id="IPR008602">
    <property type="entry name" value="Duffy-antigen-binding"/>
</dbReference>
<dbReference type="Gene3D" id="1.20.58.1930">
    <property type="match status" value="1"/>
</dbReference>
<dbReference type="SUPFAM" id="SSF140924">
    <property type="entry name" value="Duffy binding domain-like"/>
    <property type="match status" value="4"/>
</dbReference>
<dbReference type="Pfam" id="PF15445">
    <property type="entry name" value="ATS"/>
    <property type="match status" value="1"/>
</dbReference>
<feature type="compositionally biased region" description="Low complexity" evidence="1">
    <location>
        <begin position="1495"/>
        <end position="1506"/>
    </location>
</feature>
<feature type="domain" description="Duffy-binding-like" evidence="7">
    <location>
        <begin position="3"/>
        <end position="103"/>
    </location>
</feature>
<feature type="region of interest" description="Disordered" evidence="1">
    <location>
        <begin position="511"/>
        <end position="540"/>
    </location>
</feature>
<dbReference type="GO" id="GO:0016020">
    <property type="term" value="C:membrane"/>
    <property type="evidence" value="ECO:0007669"/>
    <property type="project" value="InterPro"/>
</dbReference>
<evidence type="ECO:0000256" key="1">
    <source>
        <dbReference type="SAM" id="MobiDB-lite"/>
    </source>
</evidence>
<dbReference type="InterPro" id="IPR044932">
    <property type="entry name" value="PfEMP1_ATS_sf"/>
</dbReference>
<evidence type="ECO:0000259" key="5">
    <source>
        <dbReference type="Pfam" id="PF18562"/>
    </source>
</evidence>
<feature type="region of interest" description="Disordered" evidence="1">
    <location>
        <begin position="423"/>
        <end position="489"/>
    </location>
</feature>
<feature type="compositionally biased region" description="Basic and acidic residues" evidence="1">
    <location>
        <begin position="788"/>
        <end position="807"/>
    </location>
</feature>
<evidence type="ECO:0008006" key="10">
    <source>
        <dbReference type="Google" id="ProtNLM"/>
    </source>
</evidence>
<feature type="region of interest" description="Disordered" evidence="1">
    <location>
        <begin position="552"/>
        <end position="596"/>
    </location>
</feature>
<feature type="region of interest" description="Disordered" evidence="1">
    <location>
        <begin position="1240"/>
        <end position="1361"/>
    </location>
</feature>
<dbReference type="GO" id="GO:0046789">
    <property type="term" value="F:host cell surface receptor binding"/>
    <property type="evidence" value="ECO:0007669"/>
    <property type="project" value="InterPro"/>
</dbReference>
<protein>
    <recommendedName>
        <fullName evidence="10">Erythrocyte membrane protein 1, PfEMP1</fullName>
    </recommendedName>
</protein>
<accession>A0A024WGE7</accession>
<feature type="compositionally biased region" description="Polar residues" evidence="1">
    <location>
        <begin position="1554"/>
        <end position="1569"/>
    </location>
</feature>
<dbReference type="OrthoDB" id="378826at2759"/>
<dbReference type="EMBL" id="KI925637">
    <property type="protein sequence ID" value="ETW46274.1"/>
    <property type="molecule type" value="Genomic_DNA"/>
</dbReference>
<evidence type="ECO:0000313" key="9">
    <source>
        <dbReference type="Proteomes" id="UP000030699"/>
    </source>
</evidence>
<feature type="domain" description="Duffy-antigen binding" evidence="3">
    <location>
        <begin position="536"/>
        <end position="811"/>
    </location>
</feature>
<dbReference type="Pfam" id="PF02009">
    <property type="entry name" value="RIFIN"/>
    <property type="match status" value="1"/>
</dbReference>
<dbReference type="Pfam" id="PF03011">
    <property type="entry name" value="PFEMP"/>
    <property type="match status" value="2"/>
</dbReference>
<evidence type="ECO:0000259" key="3">
    <source>
        <dbReference type="Pfam" id="PF05424"/>
    </source>
</evidence>
<feature type="domain" description="Duffy-binding-like" evidence="2">
    <location>
        <begin position="271"/>
        <end position="435"/>
    </location>
</feature>
<sequence>MGKGCTDCFFACHPYVDWIEKQKEQFLKQRNKYETEISGNSSRRRGVGGTTTTNYDGYEKKFYDELKGNYSDVKNFLELLSKEKACTVVDDNDGGKIHFEKVNSGSASDSGTNNENEGTFYRSKYCQPCPICGVKKKRNGDSGNQWEEKHESEQCKNIKLYKPINDEQGTKIEILKSGEGEKDIAQKLNKFCDENKNGDNKDASLYQDWKCYQFDQLVKDQVGEDDDDDGEYDELVKTGGGLCILKKEKKGVEETNPQKEPDEIQKTYNDFFNFWVAHMLKDSIYWRTKKLDKCINNTNGKQTKCRNGCNTKCECFKRWVEQKKEKEWKPIKDHFGKQEDLLEQIGKDTDPGIILEGVLKLQFLNENNEEKSENSLNAQEAEELKHLRQIIEREENQDAAVAAGGVPGTGQKTLMDKLLDHEEKEAKQCKQKQDECNRQQENTGGARAGEPPAGPVEDDSDHSDPDSDDDEEEPEETAEDTTPSVDVCDTVDKILKDDKSLKEACGLKYGKNYGWRCVPSGSTPESGKSDDDNGSICIPPRRRRLYVGKLTQWAESQSKTQTSGSETSEPPSEASSPSDKLPQGPTSPTASSQSPNGDSLLLTAFVESAAVETFFAWHKYKAENTKTQSGSPLGIGMDGPFGAEAGGMKALHHNGGSLQPVPGLTGDSNDPENQLKSGTIPIDFLRLMFYTLGDYRDILFSGDKDNKNGYSDIITGDNVIKEREEKIKEKITSFFQNGDKKPPAVQKSGNKDPKTLWQTFGPSIWEGMICALTYKDSEQKGGTPKQNESLKDKLIDKDTGKPQKNGDNDYTYENVVLKEDKNSGPKSTTTTQSPTLKDFVLRPPYFRYLEEWGENFCKERKKRLEKIKGECRNDKVCSGDGEDCKTILSQKYNIFPDFECPRCGKHCRYYKKWINTKKTEYEKQKEAYTGQKEKCKEESKGGVNGFCGTIKTTSTTAAAFLQKLGSCKKHNGEGNGKGKQIFEDNGDTFEPAKDCKPCSLIGAKCKNGHCKGAQVEKCNDGKITEKDIETLEQPTEINILVSDNSTTGFKGGLENDCKGKGIFEGIKEDKWKCGTVCGVDICKLQKNNNGEANENPIIQIRALLKRWVENFVEDYIKIKRKFSHCTNNKNTSTCISGCHDKCTCVEKWIKEKKNEWKTLKERFNEQYKSEDSLDTFPVRSFLETFLVQIGAANEKNYVIKLSKFDNSCGCNAKASSEKKKNGNDDAIDCMIEKLQEKAEKCEEKHQTGEKPQENCVDTPTPLFDDYEEENEEENDKKVGHPTFCKIEEETNEAVDEEGECKASQSPAEPEQAAEVENGAPGSSGPPAPPPPKPPEEKAPVTKEDKKNPKRSLHPTDDPWEPLKNAMLSSTIMWSIGIGFAAFTYFYLKKKTKSSVGNLFQILQIPKGEYGIPTSKSKNRYIPYASDRYKGKTYIYMEGDSSGDEKYAFMSDTTDITSSESEYEELDINDIYVPGSPKYKTLIEVVLEPSKRDTQNDIPNDIQNDDIPSNKFSDNEWNTLKDEFISQYLQSEQPNDVPNDYRSGTIPTNTNNTTPSHDNLDNNTHPTPSRHTLDQKPFITSIHDRNLLSGEEYNYDMSNNSGNNDLYSGIDPTSANHDSYSGKHGSYSGIDLINDALNGDYDIYDEILKRKENELFGTNHKKKNTSTNSVAKNTNSDPITSQLELFHKWLDRHRNMCEKWKNKEDILNKLKEEWNKENNNNGDKTYNSDNKSSHNHVLNTDVSVKIDMNNPKTKNEFTNMDTNPDKSTMDTILDDLEKYNEPYYYDFYKDDIYYDVNDDDKTSVPMMEHIIIDVNCAILQNYKCPNEPLHHYISYNKRQTNKNHIDHYENVNYKHHLIMIMTKKGHLCCNNLIIAHHNDYENMKKECKDQCHKEIQKIVLKDKIEKELTEKLAALYRDIFTEDIPTCICEKSLSDKVEKTCFKCGGILGGGLEPTVGLLGTVAVNQLTKATAVASIEFATQEGIKSGIKAVVDNLINMLHFFDVTRDIWLTLINSKN</sequence>
<dbReference type="FunFam" id="1.20.58.830:FF:000004">
    <property type="entry name" value="Erythrocyte membrane protein 1, PfEMP1"/>
    <property type="match status" value="1"/>
</dbReference>
<feature type="compositionally biased region" description="Basic and acidic residues" evidence="1">
    <location>
        <begin position="1240"/>
        <end position="1252"/>
    </location>
</feature>
<feature type="domain" description="Cysteine-rich interdomain region 1 gamma" evidence="5">
    <location>
        <begin position="1035"/>
        <end position="1086"/>
    </location>
</feature>
<feature type="region of interest" description="Disordered" evidence="1">
    <location>
        <begin position="1715"/>
        <end position="1734"/>
    </location>
</feature>
<dbReference type="Gene3D" id="1.20.1310.20">
    <property type="entry name" value="Duffy-antigen binding domain"/>
    <property type="match status" value="1"/>
</dbReference>
<dbReference type="InterPro" id="IPR054595">
    <property type="entry name" value="DBL_C"/>
</dbReference>
<evidence type="ECO:0000259" key="4">
    <source>
        <dbReference type="Pfam" id="PF15445"/>
    </source>
</evidence>
<dbReference type="Gene3D" id="1.20.58.830">
    <property type="match status" value="3"/>
</dbReference>
<feature type="compositionally biased region" description="Polar residues" evidence="1">
    <location>
        <begin position="584"/>
        <end position="596"/>
    </location>
</feature>
<feature type="region of interest" description="Disordered" evidence="1">
    <location>
        <begin position="777"/>
        <end position="810"/>
    </location>
</feature>
<feature type="domain" description="Plasmodium falciparum erythrocyte membrane protein 1 acidic terminal segment" evidence="4">
    <location>
        <begin position="1370"/>
        <end position="1805"/>
    </location>
</feature>
<proteinExistence type="predicted"/>
<evidence type="ECO:0000259" key="7">
    <source>
        <dbReference type="Pfam" id="PF22672"/>
    </source>
</evidence>
<dbReference type="Pfam" id="PF22672">
    <property type="entry name" value="DBL_C"/>
    <property type="match status" value="2"/>
</dbReference>
<feature type="compositionally biased region" description="Acidic residues" evidence="1">
    <location>
        <begin position="1264"/>
        <end position="1273"/>
    </location>
</feature>
<dbReference type="Pfam" id="PF21807">
    <property type="entry name" value="PfEMP1_CIDRalpha1_dom"/>
    <property type="match status" value="1"/>
</dbReference>
<dbReference type="Pfam" id="PF05424">
    <property type="entry name" value="Duffy_binding"/>
    <property type="match status" value="1"/>
</dbReference>
<feature type="compositionally biased region" description="Pro residues" evidence="1">
    <location>
        <begin position="1323"/>
        <end position="1332"/>
    </location>
</feature>
<evidence type="ECO:0000259" key="6">
    <source>
        <dbReference type="Pfam" id="PF21807"/>
    </source>
</evidence>
<dbReference type="InterPro" id="IPR006373">
    <property type="entry name" value="VSA_Rifin"/>
</dbReference>
<organism evidence="8 9">
    <name type="scientific">Plasmodium falciparum MaliPS096_E11</name>
    <dbReference type="NCBI Taxonomy" id="1036727"/>
    <lineage>
        <taxon>Eukaryota</taxon>
        <taxon>Sar</taxon>
        <taxon>Alveolata</taxon>
        <taxon>Apicomplexa</taxon>
        <taxon>Aconoidasida</taxon>
        <taxon>Haemosporida</taxon>
        <taxon>Plasmodiidae</taxon>
        <taxon>Plasmodium</taxon>
        <taxon>Plasmodium (Laverania)</taxon>
    </lineage>
</organism>
<evidence type="ECO:0000313" key="8">
    <source>
        <dbReference type="EMBL" id="ETW46274.1"/>
    </source>
</evidence>
<reference evidence="8 9" key="2">
    <citation type="submission" date="2013-02" db="EMBL/GenBank/DDBJ databases">
        <title>The Genome Sequence of Plasmodium falciparum MaliPS096_E11.</title>
        <authorList>
            <consortium name="The Broad Institute Genome Sequencing Platform"/>
            <consortium name="The Broad Institute Genome Sequencing Center for Infectious Disease"/>
            <person name="Neafsey D."/>
            <person name="Cheeseman I."/>
            <person name="Volkman S."/>
            <person name="Adams J."/>
            <person name="Walker B."/>
            <person name="Young S.K."/>
            <person name="Zeng Q."/>
            <person name="Gargeya S."/>
            <person name="Fitzgerald M."/>
            <person name="Haas B."/>
            <person name="Abouelleil A."/>
            <person name="Alvarado L."/>
            <person name="Arachchi H.M."/>
            <person name="Berlin A.M."/>
            <person name="Chapman S.B."/>
            <person name="Dewar J."/>
            <person name="Goldberg J."/>
            <person name="Griggs A."/>
            <person name="Gujja S."/>
            <person name="Hansen M."/>
            <person name="Howarth C."/>
            <person name="Imamovic A."/>
            <person name="Larimer J."/>
            <person name="McCowan C."/>
            <person name="Murphy C."/>
            <person name="Neiman D."/>
            <person name="Pearson M."/>
            <person name="Priest M."/>
            <person name="Roberts A."/>
            <person name="Saif S."/>
            <person name="Shea T."/>
            <person name="Sisk P."/>
            <person name="Sykes S."/>
            <person name="Wortman J."/>
            <person name="Nusbaum C."/>
            <person name="Birren B."/>
        </authorList>
    </citation>
    <scope>NUCLEOTIDE SEQUENCE [LARGE SCALE GENOMIC DNA]</scope>
    <source>
        <strain evidence="8 9">MaliPS096_E11</strain>
    </source>
</reference>
<feature type="domain" description="Duffy-binding-like" evidence="2">
    <location>
        <begin position="1103"/>
        <end position="1247"/>
    </location>
</feature>
<dbReference type="FunFam" id="1.20.58.1930:FF:000001">
    <property type="entry name" value="Erythrocyte membrane protein 1, PfEMP1"/>
    <property type="match status" value="1"/>
</dbReference>
<gene>
    <name evidence="8" type="ORF">PFMALIP_05659</name>
</gene>
<feature type="compositionally biased region" description="Basic and acidic residues" evidence="1">
    <location>
        <begin position="423"/>
        <end position="438"/>
    </location>
</feature>
<dbReference type="InterPro" id="IPR041480">
    <property type="entry name" value="CIDR1_gamma"/>
</dbReference>
<evidence type="ECO:0000259" key="2">
    <source>
        <dbReference type="Pfam" id="PF03011"/>
    </source>
</evidence>
<dbReference type="Proteomes" id="UP000030699">
    <property type="component" value="Unassembled WGS sequence"/>
</dbReference>
<feature type="region of interest" description="Disordered" evidence="1">
    <location>
        <begin position="1491"/>
        <end position="1510"/>
    </location>
</feature>
<feature type="compositionally biased region" description="Acidic residues" evidence="1">
    <location>
        <begin position="1289"/>
        <end position="1298"/>
    </location>
</feature>
<dbReference type="FunFam" id="1.10.1900.40:FF:000001">
    <property type="entry name" value="Erythrocyte membrane protein 1"/>
    <property type="match status" value="1"/>
</dbReference>
<feature type="compositionally biased region" description="Basic and acidic residues" evidence="1">
    <location>
        <begin position="1333"/>
        <end position="1346"/>
    </location>
</feature>
<feature type="compositionally biased region" description="Low complexity" evidence="1">
    <location>
        <begin position="560"/>
        <end position="578"/>
    </location>
</feature>
<reference evidence="8 9" key="1">
    <citation type="submission" date="2013-02" db="EMBL/GenBank/DDBJ databases">
        <title>The Genome Annotation of Plasmodium falciparum MaliPS096_E11.</title>
        <authorList>
            <consortium name="The Broad Institute Genome Sequencing Platform"/>
            <consortium name="The Broad Institute Genome Sequencing Center for Infectious Disease"/>
            <person name="Neafsey D."/>
            <person name="Hoffman S."/>
            <person name="Volkman S."/>
            <person name="Rosenthal P."/>
            <person name="Walker B."/>
            <person name="Young S.K."/>
            <person name="Zeng Q."/>
            <person name="Gargeya S."/>
            <person name="Fitzgerald M."/>
            <person name="Haas B."/>
            <person name="Abouelleil A."/>
            <person name="Allen A.W."/>
            <person name="Alvarado L."/>
            <person name="Arachchi H.M."/>
            <person name="Berlin A.M."/>
            <person name="Chapman S.B."/>
            <person name="Gainer-Dewar J."/>
            <person name="Goldberg J."/>
            <person name="Griggs A."/>
            <person name="Gujja S."/>
            <person name="Hansen M."/>
            <person name="Howarth C."/>
            <person name="Imamovic A."/>
            <person name="Ireland A."/>
            <person name="Larimer J."/>
            <person name="McCowan C."/>
            <person name="Murphy C."/>
            <person name="Pearson M."/>
            <person name="Poon T.W."/>
            <person name="Priest M."/>
            <person name="Roberts A."/>
            <person name="Saif S."/>
            <person name="Shea T."/>
            <person name="Sisk P."/>
            <person name="Sykes S."/>
            <person name="Wortman J."/>
            <person name="Nusbaum C."/>
            <person name="Birren B."/>
        </authorList>
    </citation>
    <scope>NUCLEOTIDE SEQUENCE [LARGE SCALE GENOMIC DNA]</scope>
    <source>
        <strain evidence="8 9">MaliPS096_E11</strain>
    </source>
</reference>
<feature type="region of interest" description="Disordered" evidence="1">
    <location>
        <begin position="1531"/>
        <end position="1573"/>
    </location>
</feature>
<feature type="compositionally biased region" description="Acidic residues" evidence="1">
    <location>
        <begin position="456"/>
        <end position="479"/>
    </location>
</feature>